<dbReference type="PROSITE" id="PS51257">
    <property type="entry name" value="PROKAR_LIPOPROTEIN"/>
    <property type="match status" value="1"/>
</dbReference>
<name>A0A3E1KAB3_9GAMM</name>
<dbReference type="Pfam" id="PF07593">
    <property type="entry name" value="UnbV_ASPIC"/>
    <property type="match status" value="1"/>
</dbReference>
<dbReference type="InterPro" id="IPR013517">
    <property type="entry name" value="FG-GAP"/>
</dbReference>
<dbReference type="Proteomes" id="UP000260351">
    <property type="component" value="Unassembled WGS sequence"/>
</dbReference>
<accession>A0A3E1KAB3</accession>
<reference evidence="3 4" key="1">
    <citation type="submission" date="2018-08" db="EMBL/GenBank/DDBJ databases">
        <title>Wenzhouxiangella salilacus sp. nov., a novel bacterium isolated from a saline lake in Xinjiang Province, China.</title>
        <authorList>
            <person name="Han S."/>
        </authorList>
    </citation>
    <scope>NUCLEOTIDE SEQUENCE [LARGE SCALE GENOMIC DNA]</scope>
    <source>
        <strain evidence="3 4">XDB06</strain>
    </source>
</reference>
<dbReference type="InterPro" id="IPR028994">
    <property type="entry name" value="Integrin_alpha_N"/>
</dbReference>
<evidence type="ECO:0000256" key="1">
    <source>
        <dbReference type="ARBA" id="ARBA00022729"/>
    </source>
</evidence>
<comment type="caution">
    <text evidence="3">The sequence shown here is derived from an EMBL/GenBank/DDBJ whole genome shotgun (WGS) entry which is preliminary data.</text>
</comment>
<dbReference type="OrthoDB" id="6904246at2"/>
<dbReference type="InterPro" id="IPR027039">
    <property type="entry name" value="Crtac1"/>
</dbReference>
<dbReference type="InterPro" id="IPR011519">
    <property type="entry name" value="UnbV_ASPIC"/>
</dbReference>
<dbReference type="SUPFAM" id="SSF69318">
    <property type="entry name" value="Integrin alpha N-terminal domain"/>
    <property type="match status" value="1"/>
</dbReference>
<protein>
    <submittedName>
        <fullName evidence="3">CRTAC1 family protein</fullName>
    </submittedName>
</protein>
<dbReference type="EMBL" id="QUZK01000022">
    <property type="protein sequence ID" value="RFF31264.1"/>
    <property type="molecule type" value="Genomic_DNA"/>
</dbReference>
<dbReference type="AlphaFoldDB" id="A0A3E1KAB3"/>
<evidence type="ECO:0000259" key="2">
    <source>
        <dbReference type="Pfam" id="PF07593"/>
    </source>
</evidence>
<dbReference type="Pfam" id="PF13517">
    <property type="entry name" value="FG-GAP_3"/>
    <property type="match status" value="3"/>
</dbReference>
<organism evidence="3 4">
    <name type="scientific">Wenzhouxiangella sediminis</name>
    <dbReference type="NCBI Taxonomy" id="1792836"/>
    <lineage>
        <taxon>Bacteria</taxon>
        <taxon>Pseudomonadati</taxon>
        <taxon>Pseudomonadota</taxon>
        <taxon>Gammaproteobacteria</taxon>
        <taxon>Chromatiales</taxon>
        <taxon>Wenzhouxiangellaceae</taxon>
        <taxon>Wenzhouxiangella</taxon>
    </lineage>
</organism>
<proteinExistence type="predicted"/>
<gene>
    <name evidence="3" type="ORF">DZC52_05460</name>
</gene>
<sequence>MRPMPRLRLIYLLAPTLCVTVGCDRNAGEAGHQPEPAAHGHVRFVDAAEEAGLNFYHNNGMSGELYFPEPVGSGAALADFDGDGDLDVLLVQGRSLPLSAELGSDQAMFRSRVYRNDLDRTAPDTDIPRFTDITDSSGLVANGYGMGVATGDVDNDGRIDVYLTNYGSNQLWRNVSDDEGIRFEEVTSASGSDDPRWSTSASFSDLDGDGWLDLYVANYVDFRFENHKVCRMPGGQPNYCGPQSYDGLSDSLFRNEGDGRFKDVTGPAGILDSPSSGLGVVAADLDQDGRTDLYVANDMRPNFLWSNLGGERLRFEDSALLSGSAVAMDGRAQASMGLVAGDLDNDGDDDLFMTHLRADTNTLYLNDGRGGFIDASASSGLGAASLSYTGFGTVLIDLDNDTWLDLVAANGAISIIEEQARQGSDYPLAERNQVFYNRGNADFVDITESAGGQLTALEVSRGLAVGDIDNDGKSDLLLTNNRGPARLLMNRTQTTNHWLGLRLLTSDGKRDALGATVTVFMPDGHRLLRRAATDGSYLSANDPRVLVGLGDSKRPASIEVRWPDGAVERWEGLAVDRYHTLIAGTGRPAGDLTP</sequence>
<evidence type="ECO:0000313" key="4">
    <source>
        <dbReference type="Proteomes" id="UP000260351"/>
    </source>
</evidence>
<dbReference type="Gene3D" id="2.130.10.130">
    <property type="entry name" value="Integrin alpha, N-terminal"/>
    <property type="match status" value="2"/>
</dbReference>
<feature type="domain" description="ASPIC/UnbV" evidence="2">
    <location>
        <begin position="512"/>
        <end position="579"/>
    </location>
</feature>
<evidence type="ECO:0000313" key="3">
    <source>
        <dbReference type="EMBL" id="RFF31264.1"/>
    </source>
</evidence>
<keyword evidence="1" id="KW-0732">Signal</keyword>
<dbReference type="PANTHER" id="PTHR16026">
    <property type="entry name" value="CARTILAGE ACIDIC PROTEIN 1"/>
    <property type="match status" value="1"/>
</dbReference>
<dbReference type="PANTHER" id="PTHR16026:SF0">
    <property type="entry name" value="CARTILAGE ACIDIC PROTEIN 1"/>
    <property type="match status" value="1"/>
</dbReference>
<keyword evidence="4" id="KW-1185">Reference proteome</keyword>